<dbReference type="OrthoDB" id="1450972at2"/>
<evidence type="ECO:0000313" key="1">
    <source>
        <dbReference type="EMBL" id="CCG98153.1"/>
    </source>
</evidence>
<sequence>MKTLKCSDVGFDCPAQIHAETDEEVLTQAAEHASSVHGVTVTPEMAEGIKTLIREEPA</sequence>
<evidence type="ECO:0008006" key="3">
    <source>
        <dbReference type="Google" id="ProtNLM"/>
    </source>
</evidence>
<dbReference type="eggNOG" id="COG5466">
    <property type="taxonomic scope" value="Bacteria"/>
</dbReference>
<accession>I0K200</accession>
<proteinExistence type="predicted"/>
<keyword evidence="2" id="KW-1185">Reference proteome</keyword>
<evidence type="ECO:0000313" key="2">
    <source>
        <dbReference type="Proteomes" id="UP000011058"/>
    </source>
</evidence>
<dbReference type="AlphaFoldDB" id="I0K200"/>
<dbReference type="RefSeq" id="WP_015329253.1">
    <property type="nucleotide sequence ID" value="NC_020054.1"/>
</dbReference>
<dbReference type="KEGG" id="fae:FAES_0139"/>
<gene>
    <name evidence="1" type="ORF">FAES_0139</name>
</gene>
<dbReference type="Proteomes" id="UP000011058">
    <property type="component" value="Chromosome"/>
</dbReference>
<dbReference type="Pfam" id="PF06348">
    <property type="entry name" value="DUF1059"/>
    <property type="match status" value="1"/>
</dbReference>
<dbReference type="HOGENOM" id="CLU_200908_1_0_10"/>
<dbReference type="InterPro" id="IPR009409">
    <property type="entry name" value="DUF1059"/>
</dbReference>
<organism evidence="1 2">
    <name type="scientific">Fibrella aestuarina BUZ 2</name>
    <dbReference type="NCBI Taxonomy" id="1166018"/>
    <lineage>
        <taxon>Bacteria</taxon>
        <taxon>Pseudomonadati</taxon>
        <taxon>Bacteroidota</taxon>
        <taxon>Cytophagia</taxon>
        <taxon>Cytophagales</taxon>
        <taxon>Spirosomataceae</taxon>
        <taxon>Fibrella</taxon>
    </lineage>
</organism>
<reference evidence="1 2" key="1">
    <citation type="journal article" date="2012" name="J. Bacteriol.">
        <title>Genome Sequence of Fibrella aestuarina BUZ 2T, a Filamentous Marine Bacterium.</title>
        <authorList>
            <person name="Filippini M."/>
            <person name="Qi W."/>
            <person name="Blom J."/>
            <person name="Goesmann A."/>
            <person name="Smits T.H."/>
            <person name="Bagheri H.C."/>
        </authorList>
    </citation>
    <scope>NUCLEOTIDE SEQUENCE [LARGE SCALE GENOMIC DNA]</scope>
    <source>
        <strain evidence="2">BUZ 2T</strain>
    </source>
</reference>
<dbReference type="EMBL" id="HE796683">
    <property type="protein sequence ID" value="CCG98153.1"/>
    <property type="molecule type" value="Genomic_DNA"/>
</dbReference>
<protein>
    <recommendedName>
        <fullName evidence="3">DUF1059 domain-containing protein</fullName>
    </recommendedName>
</protein>
<name>I0K200_9BACT</name>